<keyword evidence="4" id="KW-0813">Transport</keyword>
<protein>
    <recommendedName>
        <fullName evidence="3">Mercuric transport protein MerT</fullName>
    </recommendedName>
    <alternativeName>
        <fullName evidence="13">Mercury ion transport protein</fullName>
    </alternativeName>
</protein>
<evidence type="ECO:0000256" key="7">
    <source>
        <dbReference type="ARBA" id="ARBA00022519"/>
    </source>
</evidence>
<sequence>MSEYTISCKKACGGSASPQRATDGAAGRKALAAGGVAAILASACCLGPLLLVSLGFSGAWLGSFKAFEPFRPLFLSVGFVALLLAWRRIYRPPAACKPGEVCAAPRMTVAYKATFWGVAALVGGSAVFPYVLPLFY</sequence>
<dbReference type="Gene3D" id="1.10.287.910">
    <property type="entry name" value="bacterial mercury transporter, merf"/>
    <property type="match status" value="1"/>
</dbReference>
<evidence type="ECO:0000256" key="15">
    <source>
        <dbReference type="SAM" id="Phobius"/>
    </source>
</evidence>
<keyword evidence="6" id="KW-1003">Cell membrane</keyword>
<dbReference type="EMBL" id="BSEC01000002">
    <property type="protein sequence ID" value="GLI95096.1"/>
    <property type="molecule type" value="Genomic_DNA"/>
</dbReference>
<comment type="subcellular location">
    <subcellularLocation>
        <location evidence="1">Cell inner membrane</location>
        <topology evidence="1">Multi-pass membrane protein</topology>
    </subcellularLocation>
</comment>
<name>A0A9W6GXU9_9HYPH</name>
<comment type="caution">
    <text evidence="16">The sequence shown here is derived from an EMBL/GenBank/DDBJ whole genome shotgun (WGS) entry which is preliminary data.</text>
</comment>
<keyword evidence="7" id="KW-0997">Cell inner membrane</keyword>
<evidence type="ECO:0000256" key="9">
    <source>
        <dbReference type="ARBA" id="ARBA00022723"/>
    </source>
</evidence>
<evidence type="ECO:0000256" key="3">
    <source>
        <dbReference type="ARBA" id="ARBA00017053"/>
    </source>
</evidence>
<evidence type="ECO:0000256" key="2">
    <source>
        <dbReference type="ARBA" id="ARBA00008224"/>
    </source>
</evidence>
<reference evidence="16" key="1">
    <citation type="journal article" date="2023" name="Int. J. Syst. Evol. Microbiol.">
        <title>Methylocystis iwaonis sp. nov., a type II methane-oxidizing bacterium from surface soil of a rice paddy field in Japan, and emended description of the genus Methylocystis (ex Whittenbury et al. 1970) Bowman et al. 1993.</title>
        <authorList>
            <person name="Kaise H."/>
            <person name="Sawadogo J.B."/>
            <person name="Alam M.S."/>
            <person name="Ueno C."/>
            <person name="Dianou D."/>
            <person name="Shinjo R."/>
            <person name="Asakawa S."/>
        </authorList>
    </citation>
    <scope>NUCLEOTIDE SEQUENCE</scope>
    <source>
        <strain evidence="16">LMG27198</strain>
    </source>
</reference>
<evidence type="ECO:0000256" key="1">
    <source>
        <dbReference type="ARBA" id="ARBA00004429"/>
    </source>
</evidence>
<organism evidence="16 17">
    <name type="scientific">Methylocystis echinoides</name>
    <dbReference type="NCBI Taxonomy" id="29468"/>
    <lineage>
        <taxon>Bacteria</taxon>
        <taxon>Pseudomonadati</taxon>
        <taxon>Pseudomonadota</taxon>
        <taxon>Alphaproteobacteria</taxon>
        <taxon>Hyphomicrobiales</taxon>
        <taxon>Methylocystaceae</taxon>
        <taxon>Methylocystis</taxon>
    </lineage>
</organism>
<keyword evidence="17" id="KW-1185">Reference proteome</keyword>
<keyword evidence="8 15" id="KW-0812">Transmembrane</keyword>
<dbReference type="GO" id="GO:0046872">
    <property type="term" value="F:metal ion binding"/>
    <property type="evidence" value="ECO:0007669"/>
    <property type="project" value="UniProtKB-KW"/>
</dbReference>
<dbReference type="RefSeq" id="WP_281805749.1">
    <property type="nucleotide sequence ID" value="NZ_BSEC01000002.1"/>
</dbReference>
<evidence type="ECO:0000256" key="11">
    <source>
        <dbReference type="ARBA" id="ARBA00022989"/>
    </source>
</evidence>
<dbReference type="AlphaFoldDB" id="A0A9W6GXU9"/>
<dbReference type="Pfam" id="PF02411">
    <property type="entry name" value="MerT"/>
    <property type="match status" value="1"/>
</dbReference>
<dbReference type="GO" id="GO:0015097">
    <property type="term" value="F:mercury ion transmembrane transporter activity"/>
    <property type="evidence" value="ECO:0007669"/>
    <property type="project" value="InterPro"/>
</dbReference>
<proteinExistence type="inferred from homology"/>
<evidence type="ECO:0000256" key="13">
    <source>
        <dbReference type="ARBA" id="ARBA00030934"/>
    </source>
</evidence>
<dbReference type="GO" id="GO:0005886">
    <property type="term" value="C:plasma membrane"/>
    <property type="evidence" value="ECO:0007669"/>
    <property type="project" value="UniProtKB-SubCell"/>
</dbReference>
<evidence type="ECO:0000256" key="6">
    <source>
        <dbReference type="ARBA" id="ARBA00022475"/>
    </source>
</evidence>
<evidence type="ECO:0000256" key="10">
    <source>
        <dbReference type="ARBA" id="ARBA00022914"/>
    </source>
</evidence>
<keyword evidence="12 15" id="KW-0472">Membrane</keyword>
<evidence type="ECO:0000313" key="17">
    <source>
        <dbReference type="Proteomes" id="UP001144323"/>
    </source>
</evidence>
<keyword evidence="11 15" id="KW-1133">Transmembrane helix</keyword>
<feature type="transmembrane region" description="Helical" evidence="15">
    <location>
        <begin position="72"/>
        <end position="89"/>
    </location>
</feature>
<evidence type="ECO:0000256" key="4">
    <source>
        <dbReference type="ARBA" id="ARBA00022448"/>
    </source>
</evidence>
<evidence type="ECO:0000313" key="16">
    <source>
        <dbReference type="EMBL" id="GLI95096.1"/>
    </source>
</evidence>
<keyword evidence="10" id="KW-0476">Mercury</keyword>
<keyword evidence="9" id="KW-0479">Metal-binding</keyword>
<dbReference type="NCBIfam" id="NF010314">
    <property type="entry name" value="PRK13751.2"/>
    <property type="match status" value="1"/>
</dbReference>
<evidence type="ECO:0000256" key="12">
    <source>
        <dbReference type="ARBA" id="ARBA00023136"/>
    </source>
</evidence>
<feature type="transmembrane region" description="Helical" evidence="15">
    <location>
        <begin position="109"/>
        <end position="132"/>
    </location>
</feature>
<accession>A0A9W6GXU9</accession>
<keyword evidence="5" id="KW-0475">Mercuric resistance</keyword>
<dbReference type="InterPro" id="IPR003457">
    <property type="entry name" value="Transprt_MerT"/>
</dbReference>
<evidence type="ECO:0000256" key="8">
    <source>
        <dbReference type="ARBA" id="ARBA00022692"/>
    </source>
</evidence>
<comment type="similarity">
    <text evidence="2">Belongs to the MerT family.</text>
</comment>
<feature type="transmembrane region" description="Helical" evidence="15">
    <location>
        <begin position="30"/>
        <end position="52"/>
    </location>
</feature>
<evidence type="ECO:0000256" key="5">
    <source>
        <dbReference type="ARBA" id="ARBA00022466"/>
    </source>
</evidence>
<gene>
    <name evidence="16" type="ORF">LMG27198_40880</name>
</gene>
<comment type="function">
    <text evidence="14">Involved in mercury resistance. Probably transfers a mercuric ion from the periplasmic Hg(2+)-binding protein MerP to the cytoplasmic mercuric reductase MerA.</text>
</comment>
<dbReference type="Proteomes" id="UP001144323">
    <property type="component" value="Unassembled WGS sequence"/>
</dbReference>
<evidence type="ECO:0000256" key="14">
    <source>
        <dbReference type="ARBA" id="ARBA00045720"/>
    </source>
</evidence>